<reference evidence="3 4" key="1">
    <citation type="submission" date="2019-02" db="EMBL/GenBank/DDBJ databases">
        <title>Complete Genome Sequence of Desulfovibrio desulfuricans IC1, a Sulfonate Utilizing Anaerobe.</title>
        <authorList>
            <person name="Day L.A."/>
            <person name="De Leon K.B."/>
            <person name="Wall J.D."/>
        </authorList>
    </citation>
    <scope>NUCLEOTIDE SEQUENCE [LARGE SCALE GENOMIC DNA]</scope>
    <source>
        <strain evidence="3 4">IC1</strain>
    </source>
</reference>
<gene>
    <name evidence="3" type="ORF">DDIC_05285</name>
</gene>
<dbReference type="EMBL" id="CP036295">
    <property type="protein sequence ID" value="QCC85295.1"/>
    <property type="molecule type" value="Genomic_DNA"/>
</dbReference>
<dbReference type="InterPro" id="IPR003593">
    <property type="entry name" value="AAA+_ATPase"/>
</dbReference>
<evidence type="ECO:0000313" key="4">
    <source>
        <dbReference type="Proteomes" id="UP000297065"/>
    </source>
</evidence>
<dbReference type="AlphaFoldDB" id="A0A4P7UGP1"/>
<keyword evidence="1" id="KW-0472">Membrane</keyword>
<dbReference type="SMART" id="SM00382">
    <property type="entry name" value="AAA"/>
    <property type="match status" value="1"/>
</dbReference>
<dbReference type="Proteomes" id="UP000297065">
    <property type="component" value="Chromosome"/>
</dbReference>
<dbReference type="Pfam" id="PF13481">
    <property type="entry name" value="AAA_25"/>
    <property type="match status" value="1"/>
</dbReference>
<organism evidence="3 4">
    <name type="scientific">Desulfovibrio desulfuricans</name>
    <dbReference type="NCBI Taxonomy" id="876"/>
    <lineage>
        <taxon>Bacteria</taxon>
        <taxon>Pseudomonadati</taxon>
        <taxon>Thermodesulfobacteriota</taxon>
        <taxon>Desulfovibrionia</taxon>
        <taxon>Desulfovibrionales</taxon>
        <taxon>Desulfovibrionaceae</taxon>
        <taxon>Desulfovibrio</taxon>
    </lineage>
</organism>
<sequence length="413" mass="45317">MQCLPCCSRGCSVNSPSTTATPNLQNQIAHAQAAFFSEGLAEQTEGQQKRKFTFQTAADIINALQQIDAIKGIIPSRGIVVIYGPSGSGKSFLAVYMAYALGYGLAFFGFKTQVMIVVYINLEGSLKKRLESLQADKKRNIPDNILFVTEPFHIIEDIESLAADIPEGAVVFIDTMNAASPGLDENSSRDMGLILEAAKKLQQITKGLVVIVHHSGKDASKGLRGHSSLYAAMDAVIEVGRNGDSRYWRLAKSKEGRDGIRRGFRLKSVGLGYDADGEPVTSCVVEEDNTPLQEEEKPLAPALAYCLESLQRALVATGKDCVHLEEWRPHFYERHTGDTDGAKRAAFNRDKNKLVHLGKIRVQNDNYSLSVPAYESVQKRTDVRSPITSSSVRTVPLSLERVRSTQGEGYAYE</sequence>
<feature type="domain" description="AAA+ ATPase" evidence="2">
    <location>
        <begin position="76"/>
        <end position="244"/>
    </location>
</feature>
<keyword evidence="1" id="KW-0812">Transmembrane</keyword>
<accession>A0A4P7UGP1</accession>
<proteinExistence type="predicted"/>
<dbReference type="OrthoDB" id="5451268at2"/>
<keyword evidence="1" id="KW-1133">Transmembrane helix</keyword>
<feature type="transmembrane region" description="Helical" evidence="1">
    <location>
        <begin position="96"/>
        <end position="120"/>
    </location>
</feature>
<dbReference type="InterPro" id="IPR027417">
    <property type="entry name" value="P-loop_NTPase"/>
</dbReference>
<dbReference type="Gene3D" id="3.40.50.300">
    <property type="entry name" value="P-loop containing nucleotide triphosphate hydrolases"/>
    <property type="match status" value="1"/>
</dbReference>
<evidence type="ECO:0000313" key="3">
    <source>
        <dbReference type="EMBL" id="QCC85295.1"/>
    </source>
</evidence>
<protein>
    <submittedName>
        <fullName evidence="3">AAA family ATPase</fullName>
    </submittedName>
</protein>
<evidence type="ECO:0000256" key="1">
    <source>
        <dbReference type="SAM" id="Phobius"/>
    </source>
</evidence>
<evidence type="ECO:0000259" key="2">
    <source>
        <dbReference type="SMART" id="SM00382"/>
    </source>
</evidence>
<dbReference type="SUPFAM" id="SSF52540">
    <property type="entry name" value="P-loop containing nucleoside triphosphate hydrolases"/>
    <property type="match status" value="1"/>
</dbReference>
<name>A0A4P7UGP1_DESDE</name>